<feature type="signal peptide" evidence="1">
    <location>
        <begin position="1"/>
        <end position="16"/>
    </location>
</feature>
<sequence length="448" mass="49578">MRATLLLLFFSCTSVAAEPCRVKVIDKDNKWPVPLVELRTTGEQRFVSDNAGVIALDAPDLMGRESWFTVVGHGYEVPKDGFGYRGVKLTPVAGKTLTVEVTRVNVAKRIGRLTGGGLFAESQKCGDEAGWKDSPIIGCDSVQTAVLGGKRFWFWGDTTLPGYPLGIFDMLGATTPPLPFTTFEPPLRPKFDYLPAADKPRAVAKMPGSGPTWVFGVTTVPNALGATTLVGSYTKIENHLTVRRAGLCWWNSQTGRFEEWKEIWTKGDSSKPPPMPDGNAVAWTDPGGKAWRLFGNPLPHLKCAATFEAWQDPKQWERLTPEKLKDADGKAVVPHTGGIAFHPWRGRWVAVFSQKFGTSAFGEIWYAEADSPLGPWGTAVKVLTHDNYTFYNTRLHADLTPKGSPVLLFEGTYTAEFAKSPPITPRYNYNQILYRLDLDDPRLEKAKR</sequence>
<keyword evidence="1" id="KW-0732">Signal</keyword>
<accession>A0A5C1AB20</accession>
<evidence type="ECO:0000313" key="3">
    <source>
        <dbReference type="Proteomes" id="UP000324974"/>
    </source>
</evidence>
<dbReference type="EMBL" id="CP042425">
    <property type="protein sequence ID" value="QEL15216.1"/>
    <property type="molecule type" value="Genomic_DNA"/>
</dbReference>
<dbReference type="AlphaFoldDB" id="A0A5C1AB20"/>
<evidence type="ECO:0000256" key="1">
    <source>
        <dbReference type="SAM" id="SignalP"/>
    </source>
</evidence>
<organism evidence="2 3">
    <name type="scientific">Limnoglobus roseus</name>
    <dbReference type="NCBI Taxonomy" id="2598579"/>
    <lineage>
        <taxon>Bacteria</taxon>
        <taxon>Pseudomonadati</taxon>
        <taxon>Planctomycetota</taxon>
        <taxon>Planctomycetia</taxon>
        <taxon>Gemmatales</taxon>
        <taxon>Gemmataceae</taxon>
        <taxon>Limnoglobus</taxon>
    </lineage>
</organism>
<keyword evidence="3" id="KW-1185">Reference proteome</keyword>
<feature type="chain" id="PRO_5022798017" evidence="1">
    <location>
        <begin position="17"/>
        <end position="448"/>
    </location>
</feature>
<name>A0A5C1AB20_9BACT</name>
<proteinExistence type="predicted"/>
<protein>
    <submittedName>
        <fullName evidence="2">Uncharacterized protein</fullName>
    </submittedName>
</protein>
<dbReference type="KEGG" id="lrs:PX52LOC_02131"/>
<gene>
    <name evidence="2" type="ORF">PX52LOC_02131</name>
</gene>
<dbReference type="InterPro" id="IPR023296">
    <property type="entry name" value="Glyco_hydro_beta-prop_sf"/>
</dbReference>
<reference evidence="3" key="1">
    <citation type="submission" date="2019-08" db="EMBL/GenBank/DDBJ databases">
        <title>Limnoglobus roseus gen. nov., sp. nov., a novel freshwater planctomycete with a giant genome from the family Gemmataceae.</title>
        <authorList>
            <person name="Kulichevskaya I.S."/>
            <person name="Naumoff D.G."/>
            <person name="Miroshnikov K."/>
            <person name="Ivanova A."/>
            <person name="Philippov D.A."/>
            <person name="Hakobyan A."/>
            <person name="Rijpstra I.C."/>
            <person name="Sinninghe Damste J.S."/>
            <person name="Liesack W."/>
            <person name="Dedysh S.N."/>
        </authorList>
    </citation>
    <scope>NUCLEOTIDE SEQUENCE [LARGE SCALE GENOMIC DNA]</scope>
    <source>
        <strain evidence="3">PX52</strain>
    </source>
</reference>
<dbReference type="Proteomes" id="UP000324974">
    <property type="component" value="Chromosome"/>
</dbReference>
<dbReference type="OrthoDB" id="210667at2"/>
<dbReference type="Gene3D" id="2.115.10.20">
    <property type="entry name" value="Glycosyl hydrolase domain, family 43"/>
    <property type="match status" value="1"/>
</dbReference>
<evidence type="ECO:0000313" key="2">
    <source>
        <dbReference type="EMBL" id="QEL15216.1"/>
    </source>
</evidence>